<evidence type="ECO:0000313" key="3">
    <source>
        <dbReference type="EMBL" id="BAC18256.1"/>
    </source>
</evidence>
<dbReference type="CDD" id="cd01004">
    <property type="entry name" value="PBP2_MidA_like"/>
    <property type="match status" value="1"/>
</dbReference>
<keyword evidence="4" id="KW-1185">Reference proteome</keyword>
<dbReference type="SMART" id="SM00062">
    <property type="entry name" value="PBPb"/>
    <property type="match status" value="1"/>
</dbReference>
<dbReference type="AlphaFoldDB" id="Q8FPP4"/>
<feature type="domain" description="Solute-binding protein family 3/N-terminal" evidence="2">
    <location>
        <begin position="103"/>
        <end position="330"/>
    </location>
</feature>
<dbReference type="KEGG" id="cef:CE1446"/>
<dbReference type="Pfam" id="PF00497">
    <property type="entry name" value="SBP_bac_3"/>
    <property type="match status" value="1"/>
</dbReference>
<reference evidence="3 4" key="1">
    <citation type="journal article" date="2003" name="Genome Res.">
        <title>Comparative complete genome sequence analysis of the amino acid replacements responsible for the thermostability of Corynebacterium efficiens.</title>
        <authorList>
            <person name="Nishio Y."/>
            <person name="Nakamura Y."/>
            <person name="Kawarabayasi Y."/>
            <person name="Usuda Y."/>
            <person name="Kimura E."/>
            <person name="Sugimoto S."/>
            <person name="Matsui K."/>
            <person name="Yamagishi A."/>
            <person name="Kikuchi H."/>
            <person name="Ikeo K."/>
            <person name="Gojobori T."/>
        </authorList>
    </citation>
    <scope>NUCLEOTIDE SEQUENCE [LARGE SCALE GENOMIC DNA]</scope>
    <source>
        <strain evidence="4">DSM 44549 / YS-314 / AJ 12310 / JCM 11189 / NBRC 100395</strain>
    </source>
</reference>
<evidence type="ECO:0000313" key="4">
    <source>
        <dbReference type="Proteomes" id="UP000001409"/>
    </source>
</evidence>
<sequence>MFPHHKGGSPSSGQFPAHRRFGQWAHLPVISALMIESLTRLRGSHRMLRGVTAVVGAVAASLALTSCVTNEEQGAPEGWEQIVPEPVPEIEAMVPAALAERGVLTAGANPPFPPFEFKDSDGEIIGVEMDLARAMAGVMGLDYQPQEQDFSLILPSVQAGTVDMGASGFTDNEERRMNFDFIDFLYAGVQWAQSSDREEDIDPDNACGLTIAVQRTTVAETDDVRPKSEQCVAEGKEPITVLAYDTADTAATALILGRADALAADSPITAWAVARSDDRIELVGDIFMAAPFGFALPKESELTPVAARAFQHLIDTGDYERILAQWGIEEGLLEEALINEVPLDQLAG</sequence>
<dbReference type="eggNOG" id="COG0834">
    <property type="taxonomic scope" value="Bacteria"/>
</dbReference>
<proteinExistence type="predicted"/>
<dbReference type="STRING" id="196164.gene:10741860"/>
<dbReference type="HOGENOM" id="CLU_019602_18_1_11"/>
<dbReference type="PANTHER" id="PTHR35936">
    <property type="entry name" value="MEMBRANE-BOUND LYTIC MUREIN TRANSGLYCOSYLASE F"/>
    <property type="match status" value="1"/>
</dbReference>
<dbReference type="InterPro" id="IPR001638">
    <property type="entry name" value="Solute-binding_3/MltF_N"/>
</dbReference>
<protein>
    <submittedName>
        <fullName evidence="3">Putative secreted protein</fullName>
    </submittedName>
</protein>
<organism evidence="3 4">
    <name type="scientific">Corynebacterium efficiens (strain DSM 44549 / YS-314 / AJ 12310 / JCM 11189 / NBRC 100395)</name>
    <dbReference type="NCBI Taxonomy" id="196164"/>
    <lineage>
        <taxon>Bacteria</taxon>
        <taxon>Bacillati</taxon>
        <taxon>Actinomycetota</taxon>
        <taxon>Actinomycetes</taxon>
        <taxon>Mycobacteriales</taxon>
        <taxon>Corynebacteriaceae</taxon>
        <taxon>Corynebacterium</taxon>
    </lineage>
</organism>
<dbReference type="Proteomes" id="UP000001409">
    <property type="component" value="Chromosome"/>
</dbReference>
<name>Q8FPP4_COREF</name>
<dbReference type="SUPFAM" id="SSF53850">
    <property type="entry name" value="Periplasmic binding protein-like II"/>
    <property type="match status" value="1"/>
</dbReference>
<dbReference type="EMBL" id="BA000035">
    <property type="protein sequence ID" value="BAC18256.1"/>
    <property type="molecule type" value="Genomic_DNA"/>
</dbReference>
<evidence type="ECO:0000259" key="2">
    <source>
        <dbReference type="SMART" id="SM00062"/>
    </source>
</evidence>
<keyword evidence="1" id="KW-0732">Signal</keyword>
<dbReference type="Gene3D" id="3.40.190.10">
    <property type="entry name" value="Periplasmic binding protein-like II"/>
    <property type="match status" value="2"/>
</dbReference>
<evidence type="ECO:0000256" key="1">
    <source>
        <dbReference type="ARBA" id="ARBA00022729"/>
    </source>
</evidence>
<dbReference type="PANTHER" id="PTHR35936:SF17">
    <property type="entry name" value="ARGININE-BINDING EXTRACELLULAR PROTEIN ARTP"/>
    <property type="match status" value="1"/>
</dbReference>
<accession>Q8FPP4</accession>